<protein>
    <recommendedName>
        <fullName evidence="2">Outer membrane protein beta-barrel domain-containing protein</fullName>
    </recommendedName>
</protein>
<evidence type="ECO:0000313" key="1">
    <source>
        <dbReference type="EMBL" id="VAW64312.1"/>
    </source>
</evidence>
<dbReference type="AlphaFoldDB" id="A0A3B0XME1"/>
<proteinExistence type="predicted"/>
<evidence type="ECO:0008006" key="2">
    <source>
        <dbReference type="Google" id="ProtNLM"/>
    </source>
</evidence>
<accession>A0A3B0XME1</accession>
<reference evidence="1" key="1">
    <citation type="submission" date="2018-06" db="EMBL/GenBank/DDBJ databases">
        <authorList>
            <person name="Zhirakovskaya E."/>
        </authorList>
    </citation>
    <scope>NUCLEOTIDE SEQUENCE</scope>
</reference>
<name>A0A3B0XME1_9ZZZZ</name>
<organism evidence="1">
    <name type="scientific">hydrothermal vent metagenome</name>
    <dbReference type="NCBI Taxonomy" id="652676"/>
    <lineage>
        <taxon>unclassified sequences</taxon>
        <taxon>metagenomes</taxon>
        <taxon>ecological metagenomes</taxon>
    </lineage>
</organism>
<dbReference type="EMBL" id="UOFI01000054">
    <property type="protein sequence ID" value="VAW64312.1"/>
    <property type="molecule type" value="Genomic_DNA"/>
</dbReference>
<gene>
    <name evidence="1" type="ORF">MNBD_GAMMA09-1386</name>
</gene>
<sequence>MSKNIFIACLISSAVCVISTETYAAVLEISSGIYYFNYEEFSQSGTSLDSEKGYLPGIKIIFSQLHNGNKYSAHASVYSGTVDYSGGTQSGQPHTTKTEQQLTQFGFEFISKQIELIPVQLNIGIKRWEWDRNILDRNNVQGLHEIYNWDEISIGLNFETKQYNNAFYWGNINALYTLSPVIEILLDTSTAKLTMGEKPGFRLRAGKTWILNNQNRYSLSIISEYWQFGRSNSVFIADFFGNPAFITEPDSTSFHTRLEFSYTAYF</sequence>